<sequence length="548" mass="63957">MSSSGDSNVTNRRRRFTMWEHFKEIPNQEKAECLYCGALIGCASGQGTSSMHHHLARCKEYPYADAGKAKKCPWKFDQDASRKELAIMFILSELPFKLVEHEGFHRFVNRIQPKFLIPSRNTLRHDCYDLYMEERSKLKKYFSETSPRVCLTTDTWTSCQNLSYMCLTAHFVDADWKLQKKILNFCQISGHSAEIIGKAIEKCLIDWGIHSVFSITVDNASSNDLGVQYLKKILNSWNSLLLRAELLHMRCYAHILSLIVRDGLKDINDSIARIRSAVRYVKSSPSRVRKFKACVELENIESKSLVCLDVETRWNSTYLMLESALKFEKAFSNMEFRDSKYAQELSKGKGLPTSEDWNYARRFLPFLKFFFDTTIKVSGSSYVTSNNMAKDMYGIYMMIERYRGNEEQSLQEMAQRMKMKFHKYFGNVNNINLTLFIACILDPRHKWDYVKWMIGHVYESRETEILQEKVMTSLTLLFEQYRTGACPQSNLRLKSTTMVSMSRSPVVGADIMTEMYFSQTGQQYLDEKSELDKYWRRHVNVITLNLIY</sequence>
<dbReference type="PANTHER" id="PTHR46481">
    <property type="entry name" value="ZINC FINGER BED DOMAIN-CONTAINING PROTEIN 4"/>
    <property type="match status" value="1"/>
</dbReference>
<evidence type="ECO:0000259" key="8">
    <source>
        <dbReference type="PROSITE" id="PS50808"/>
    </source>
</evidence>
<dbReference type="AlphaFoldDB" id="A0ABD3LVK0"/>
<keyword evidence="1" id="KW-0479">Metal-binding</keyword>
<dbReference type="GO" id="GO:0003677">
    <property type="term" value="F:DNA binding"/>
    <property type="evidence" value="ECO:0007669"/>
    <property type="project" value="UniProtKB-KW"/>
</dbReference>
<evidence type="ECO:0000256" key="2">
    <source>
        <dbReference type="ARBA" id="ARBA00022771"/>
    </source>
</evidence>
<evidence type="ECO:0000256" key="1">
    <source>
        <dbReference type="ARBA" id="ARBA00022723"/>
    </source>
</evidence>
<dbReference type="InterPro" id="IPR003656">
    <property type="entry name" value="Znf_BED"/>
</dbReference>
<dbReference type="EMBL" id="JBJKBG010000001">
    <property type="protein sequence ID" value="KAL3753801.1"/>
    <property type="molecule type" value="Genomic_DNA"/>
</dbReference>
<dbReference type="SUPFAM" id="SSF57667">
    <property type="entry name" value="beta-beta-alpha zinc fingers"/>
    <property type="match status" value="1"/>
</dbReference>
<evidence type="ECO:0000256" key="5">
    <source>
        <dbReference type="ARBA" id="ARBA00023125"/>
    </source>
</evidence>
<name>A0ABD3LVK0_EUCGL</name>
<evidence type="ECO:0000256" key="4">
    <source>
        <dbReference type="ARBA" id="ARBA00023015"/>
    </source>
</evidence>
<dbReference type="Proteomes" id="UP001634007">
    <property type="component" value="Unassembled WGS sequence"/>
</dbReference>
<dbReference type="GO" id="GO:0008270">
    <property type="term" value="F:zinc ion binding"/>
    <property type="evidence" value="ECO:0007669"/>
    <property type="project" value="UniProtKB-KW"/>
</dbReference>
<dbReference type="Pfam" id="PF14372">
    <property type="entry name" value="hAT-like_RNase-H"/>
    <property type="match status" value="1"/>
</dbReference>
<comment type="caution">
    <text evidence="9">The sequence shown here is derived from an EMBL/GenBank/DDBJ whole genome shotgun (WGS) entry which is preliminary data.</text>
</comment>
<feature type="domain" description="BED-type" evidence="8">
    <location>
        <begin position="13"/>
        <end position="65"/>
    </location>
</feature>
<keyword evidence="5" id="KW-0238">DNA-binding</keyword>
<reference evidence="9 10" key="1">
    <citation type="submission" date="2024-11" db="EMBL/GenBank/DDBJ databases">
        <title>Chromosome-level genome assembly of Eucalyptus globulus Labill. provides insights into its genome evolution.</title>
        <authorList>
            <person name="Li X."/>
        </authorList>
    </citation>
    <scope>NUCLEOTIDE SEQUENCE [LARGE SCALE GENOMIC DNA]</scope>
    <source>
        <strain evidence="9">CL2024</strain>
        <tissue evidence="9">Fresh tender leaves</tissue>
    </source>
</reference>
<dbReference type="InterPro" id="IPR052035">
    <property type="entry name" value="ZnF_BED_domain_contain"/>
</dbReference>
<dbReference type="InterPro" id="IPR036236">
    <property type="entry name" value="Znf_C2H2_sf"/>
</dbReference>
<evidence type="ECO:0000256" key="7">
    <source>
        <dbReference type="PROSITE-ProRule" id="PRU00027"/>
    </source>
</evidence>
<keyword evidence="10" id="KW-1185">Reference proteome</keyword>
<gene>
    <name evidence="9" type="ORF">ACJRO7_001097</name>
</gene>
<evidence type="ECO:0000313" key="9">
    <source>
        <dbReference type="EMBL" id="KAL3753801.1"/>
    </source>
</evidence>
<dbReference type="InterPro" id="IPR025525">
    <property type="entry name" value="hAT-like_transposase_RNase-H"/>
</dbReference>
<keyword evidence="3" id="KW-0862">Zinc</keyword>
<keyword evidence="6" id="KW-0804">Transcription</keyword>
<keyword evidence="4" id="KW-0805">Transcription regulation</keyword>
<proteinExistence type="predicted"/>
<dbReference type="InterPro" id="IPR012337">
    <property type="entry name" value="RNaseH-like_sf"/>
</dbReference>
<organism evidence="9 10">
    <name type="scientific">Eucalyptus globulus</name>
    <name type="common">Tasmanian blue gum</name>
    <dbReference type="NCBI Taxonomy" id="34317"/>
    <lineage>
        <taxon>Eukaryota</taxon>
        <taxon>Viridiplantae</taxon>
        <taxon>Streptophyta</taxon>
        <taxon>Embryophyta</taxon>
        <taxon>Tracheophyta</taxon>
        <taxon>Spermatophyta</taxon>
        <taxon>Magnoliopsida</taxon>
        <taxon>eudicotyledons</taxon>
        <taxon>Gunneridae</taxon>
        <taxon>Pentapetalae</taxon>
        <taxon>rosids</taxon>
        <taxon>malvids</taxon>
        <taxon>Myrtales</taxon>
        <taxon>Myrtaceae</taxon>
        <taxon>Myrtoideae</taxon>
        <taxon>Eucalypteae</taxon>
        <taxon>Eucalyptus</taxon>
    </lineage>
</organism>
<protein>
    <recommendedName>
        <fullName evidence="8">BED-type domain-containing protein</fullName>
    </recommendedName>
</protein>
<keyword evidence="2 7" id="KW-0863">Zinc-finger</keyword>
<accession>A0ABD3LVK0</accession>
<dbReference type="SUPFAM" id="SSF140996">
    <property type="entry name" value="Hermes dimerisation domain"/>
    <property type="match status" value="1"/>
</dbReference>
<dbReference type="Pfam" id="PF02892">
    <property type="entry name" value="zf-BED"/>
    <property type="match status" value="1"/>
</dbReference>
<dbReference type="PANTHER" id="PTHR46481:SF8">
    <property type="entry name" value="ZINC FINGER BED DOMAIN-CONTAINING PROTEIN RICESLEEPER 1-LIKE"/>
    <property type="match status" value="1"/>
</dbReference>
<dbReference type="SMART" id="SM00614">
    <property type="entry name" value="ZnF_BED"/>
    <property type="match status" value="1"/>
</dbReference>
<evidence type="ECO:0000256" key="3">
    <source>
        <dbReference type="ARBA" id="ARBA00022833"/>
    </source>
</evidence>
<evidence type="ECO:0000256" key="6">
    <source>
        <dbReference type="ARBA" id="ARBA00023163"/>
    </source>
</evidence>
<dbReference type="PROSITE" id="PS50808">
    <property type="entry name" value="ZF_BED"/>
    <property type="match status" value="1"/>
</dbReference>
<evidence type="ECO:0000313" key="10">
    <source>
        <dbReference type="Proteomes" id="UP001634007"/>
    </source>
</evidence>
<dbReference type="SUPFAM" id="SSF53098">
    <property type="entry name" value="Ribonuclease H-like"/>
    <property type="match status" value="1"/>
</dbReference>